<protein>
    <submittedName>
        <fullName evidence="2">Uncharacterized protein</fullName>
    </submittedName>
</protein>
<dbReference type="WBParaSite" id="JU765_v2.g8388.t1">
    <property type="protein sequence ID" value="JU765_v2.g8388.t1"/>
    <property type="gene ID" value="JU765_v2.g8388"/>
</dbReference>
<name>A0AC34RNB0_9BILA</name>
<accession>A0AC34RNB0</accession>
<sequence length="106" mass="11748">MANGFGAKENRLNADLPENWNFGGDAMPHDGNALPAEDDPSLDGESDASEYLEEGDCSEHLEESDSSEEVENSRPSSFIDGNPGRRAPQPMNHRWYDYYPSLADNQ</sequence>
<reference evidence="2" key="1">
    <citation type="submission" date="2022-11" db="UniProtKB">
        <authorList>
            <consortium name="WormBaseParasite"/>
        </authorList>
    </citation>
    <scope>IDENTIFICATION</scope>
</reference>
<proteinExistence type="predicted"/>
<evidence type="ECO:0000313" key="1">
    <source>
        <dbReference type="Proteomes" id="UP000887576"/>
    </source>
</evidence>
<evidence type="ECO:0000313" key="2">
    <source>
        <dbReference type="WBParaSite" id="JU765_v2.g8388.t1"/>
    </source>
</evidence>
<dbReference type="Proteomes" id="UP000887576">
    <property type="component" value="Unplaced"/>
</dbReference>
<organism evidence="1 2">
    <name type="scientific">Panagrolaimus sp. JU765</name>
    <dbReference type="NCBI Taxonomy" id="591449"/>
    <lineage>
        <taxon>Eukaryota</taxon>
        <taxon>Metazoa</taxon>
        <taxon>Ecdysozoa</taxon>
        <taxon>Nematoda</taxon>
        <taxon>Chromadorea</taxon>
        <taxon>Rhabditida</taxon>
        <taxon>Tylenchina</taxon>
        <taxon>Panagrolaimomorpha</taxon>
        <taxon>Panagrolaimoidea</taxon>
        <taxon>Panagrolaimidae</taxon>
        <taxon>Panagrolaimus</taxon>
    </lineage>
</organism>